<evidence type="ECO:0000256" key="2">
    <source>
        <dbReference type="ARBA" id="ARBA00022741"/>
    </source>
</evidence>
<evidence type="ECO:0000256" key="4">
    <source>
        <dbReference type="ARBA" id="ARBA00035694"/>
    </source>
</evidence>
<dbReference type="InterPro" id="IPR041569">
    <property type="entry name" value="AAA_lid_3"/>
</dbReference>
<comment type="caution">
    <text evidence="8">The sequence shown here is derived from an EMBL/GenBank/DDBJ whole genome shotgun (WGS) entry which is preliminary data.</text>
</comment>
<dbReference type="InterPro" id="IPR047858">
    <property type="entry name" value="FIGNL1_ATPase"/>
</dbReference>
<evidence type="ECO:0000259" key="7">
    <source>
        <dbReference type="SMART" id="SM00382"/>
    </source>
</evidence>
<dbReference type="CDD" id="cd19525">
    <property type="entry name" value="RecA-like_Figl-1"/>
    <property type="match status" value="1"/>
</dbReference>
<dbReference type="GO" id="GO:0008568">
    <property type="term" value="F:microtubule severing ATPase activity"/>
    <property type="evidence" value="ECO:0007669"/>
    <property type="project" value="TreeGrafter"/>
</dbReference>
<dbReference type="InterPro" id="IPR003960">
    <property type="entry name" value="ATPase_AAA_CS"/>
</dbReference>
<accession>A0A2T7PPF8</accession>
<reference evidence="8 9" key="1">
    <citation type="submission" date="2018-04" db="EMBL/GenBank/DDBJ databases">
        <title>The genome of golden apple snail Pomacea canaliculata provides insight into stress tolerance and invasive adaptation.</title>
        <authorList>
            <person name="Liu C."/>
            <person name="Liu B."/>
            <person name="Ren Y."/>
            <person name="Zhang Y."/>
            <person name="Wang H."/>
            <person name="Li S."/>
            <person name="Jiang F."/>
            <person name="Yin L."/>
            <person name="Zhang G."/>
            <person name="Qian W."/>
            <person name="Fan W."/>
        </authorList>
    </citation>
    <scope>NUCLEOTIDE SEQUENCE [LARGE SCALE GENOMIC DNA]</scope>
    <source>
        <strain evidence="8">SZHN2017</strain>
        <tissue evidence="8">Muscle</tissue>
    </source>
</reference>
<keyword evidence="2 5" id="KW-0547">Nucleotide-binding</keyword>
<feature type="region of interest" description="Disordered" evidence="6">
    <location>
        <begin position="1"/>
        <end position="48"/>
    </location>
</feature>
<dbReference type="InterPro" id="IPR050304">
    <property type="entry name" value="MT-severing_AAA_ATPase"/>
</dbReference>
<dbReference type="STRING" id="400727.A0A2T7PPF8"/>
<dbReference type="SMART" id="SM00382">
    <property type="entry name" value="AAA"/>
    <property type="match status" value="1"/>
</dbReference>
<dbReference type="Proteomes" id="UP000245119">
    <property type="component" value="Linkage Group LG2"/>
</dbReference>
<name>A0A2T7PPF8_POMCA</name>
<dbReference type="FunFam" id="3.40.50.300:FF:000093">
    <property type="entry name" value="Fidgetin-like 1"/>
    <property type="match status" value="1"/>
</dbReference>
<dbReference type="EMBL" id="PZQS01000002">
    <property type="protein sequence ID" value="PVD35313.1"/>
    <property type="molecule type" value="Genomic_DNA"/>
</dbReference>
<dbReference type="PANTHER" id="PTHR23074">
    <property type="entry name" value="AAA DOMAIN-CONTAINING"/>
    <property type="match status" value="1"/>
</dbReference>
<dbReference type="SUPFAM" id="SSF52540">
    <property type="entry name" value="P-loop containing nucleoside triphosphate hydrolases"/>
    <property type="match status" value="1"/>
</dbReference>
<protein>
    <recommendedName>
        <fullName evidence="4">Fidgetin-like protein 1</fullName>
    </recommendedName>
</protein>
<comment type="similarity">
    <text evidence="1 5">Belongs to the AAA ATPase family.</text>
</comment>
<dbReference type="PANTHER" id="PTHR23074:SF17">
    <property type="entry name" value="FIDGETIN-LIKE PROTEIN 1"/>
    <property type="match status" value="1"/>
</dbReference>
<dbReference type="Pfam" id="PF00004">
    <property type="entry name" value="AAA"/>
    <property type="match status" value="1"/>
</dbReference>
<evidence type="ECO:0000256" key="1">
    <source>
        <dbReference type="ARBA" id="ARBA00006914"/>
    </source>
</evidence>
<proteinExistence type="inferred from homology"/>
<dbReference type="PROSITE" id="PS00674">
    <property type="entry name" value="AAA"/>
    <property type="match status" value="1"/>
</dbReference>
<dbReference type="GO" id="GO:0005524">
    <property type="term" value="F:ATP binding"/>
    <property type="evidence" value="ECO:0007669"/>
    <property type="project" value="UniProtKB-KW"/>
</dbReference>
<dbReference type="Pfam" id="PF17862">
    <property type="entry name" value="AAA_lid_3"/>
    <property type="match status" value="1"/>
</dbReference>
<gene>
    <name evidence="8" type="ORF">C0Q70_02273</name>
</gene>
<dbReference type="Gene3D" id="1.10.8.60">
    <property type="match status" value="1"/>
</dbReference>
<evidence type="ECO:0000256" key="3">
    <source>
        <dbReference type="ARBA" id="ARBA00022840"/>
    </source>
</evidence>
<dbReference type="AlphaFoldDB" id="A0A2T7PPF8"/>
<dbReference type="OrthoDB" id="10251136at2759"/>
<dbReference type="InterPro" id="IPR003959">
    <property type="entry name" value="ATPase_AAA_core"/>
</dbReference>
<dbReference type="InterPro" id="IPR003593">
    <property type="entry name" value="AAA+_ATPase"/>
</dbReference>
<evidence type="ECO:0000313" key="8">
    <source>
        <dbReference type="EMBL" id="PVD35313.1"/>
    </source>
</evidence>
<evidence type="ECO:0000256" key="6">
    <source>
        <dbReference type="SAM" id="MobiDB-lite"/>
    </source>
</evidence>
<feature type="compositionally biased region" description="Polar residues" evidence="6">
    <location>
        <begin position="1"/>
        <end position="11"/>
    </location>
</feature>
<feature type="domain" description="AAA+ ATPase" evidence="7">
    <location>
        <begin position="122"/>
        <end position="258"/>
    </location>
</feature>
<dbReference type="FunFam" id="1.10.8.60:FF:000022">
    <property type="entry name" value="Fidgetin like 1"/>
    <property type="match status" value="1"/>
</dbReference>
<dbReference type="Gene3D" id="3.40.50.300">
    <property type="entry name" value="P-loop containing nucleotide triphosphate hydrolases"/>
    <property type="match status" value="1"/>
</dbReference>
<dbReference type="InterPro" id="IPR027417">
    <property type="entry name" value="P-loop_NTPase"/>
</dbReference>
<keyword evidence="9" id="KW-1185">Reference proteome</keyword>
<organism evidence="8 9">
    <name type="scientific">Pomacea canaliculata</name>
    <name type="common">Golden apple snail</name>
    <dbReference type="NCBI Taxonomy" id="400727"/>
    <lineage>
        <taxon>Eukaryota</taxon>
        <taxon>Metazoa</taxon>
        <taxon>Spiralia</taxon>
        <taxon>Lophotrochozoa</taxon>
        <taxon>Mollusca</taxon>
        <taxon>Gastropoda</taxon>
        <taxon>Caenogastropoda</taxon>
        <taxon>Architaenioglossa</taxon>
        <taxon>Ampullarioidea</taxon>
        <taxon>Ampullariidae</taxon>
        <taxon>Pomacea</taxon>
    </lineage>
</organism>
<keyword evidence="3 5" id="KW-0067">ATP-binding</keyword>
<evidence type="ECO:0000256" key="5">
    <source>
        <dbReference type="RuleBase" id="RU003651"/>
    </source>
</evidence>
<evidence type="ECO:0000313" key="9">
    <source>
        <dbReference type="Proteomes" id="UP000245119"/>
    </source>
</evidence>
<sequence>MKNSGQDQGTLACSYRQGKKSLGTRRGPNNRFIPPVMGRGMESTGGVLQRDNQCPVAEMEPDDRLKSIDPKIIQLIKNEIMDHKPHMNWEDIAGLSYAKKTIKEIVVWPLLRPDIFTGLRGPPKGLLLFGPPGTGKTLIGRCIASQSKSTFFCISASSLTSKWVGEGEKMVRGLFQVARCYQPAVIFIDEVDSLLSQRCDGEHEASRRIKTEFLVQLDGAATQAEERLLIIGATNRPQEIDEAARRRFVKRLYIPLPDSEARQHIVSRLMAEQNCQLTEWDFISISQQTEGFSGADMANLCREAALGPIRSIPFEQMETICASQVSITLQQRYTTL</sequence>
<dbReference type="GO" id="GO:0016887">
    <property type="term" value="F:ATP hydrolysis activity"/>
    <property type="evidence" value="ECO:0007669"/>
    <property type="project" value="InterPro"/>
</dbReference>